<evidence type="ECO:0000313" key="15">
    <source>
        <dbReference type="Proteomes" id="UP001524547"/>
    </source>
</evidence>
<dbReference type="InterPro" id="IPR026904">
    <property type="entry name" value="MnmG_C"/>
</dbReference>
<keyword evidence="11" id="KW-0963">Cytoplasm</keyword>
<protein>
    <recommendedName>
        <fullName evidence="4 11">tRNA uridine 5-carboxymethylaminomethyl modification enzyme MnmG</fullName>
    </recommendedName>
    <alternativeName>
        <fullName evidence="10 11">Glucose-inhibited division protein A</fullName>
    </alternativeName>
</protein>
<evidence type="ECO:0000256" key="8">
    <source>
        <dbReference type="ARBA" id="ARBA00023027"/>
    </source>
</evidence>
<evidence type="ECO:0000256" key="7">
    <source>
        <dbReference type="ARBA" id="ARBA00022827"/>
    </source>
</evidence>
<comment type="caution">
    <text evidence="11">Lacks conserved residue(s) required for the propagation of feature annotation.</text>
</comment>
<evidence type="ECO:0000256" key="4">
    <source>
        <dbReference type="ARBA" id="ARBA00020461"/>
    </source>
</evidence>
<dbReference type="PROSITE" id="PS01280">
    <property type="entry name" value="GIDA_1"/>
    <property type="match status" value="1"/>
</dbReference>
<proteinExistence type="inferred from homology"/>
<evidence type="ECO:0000256" key="1">
    <source>
        <dbReference type="ARBA" id="ARBA00001974"/>
    </source>
</evidence>
<evidence type="ECO:0000256" key="3">
    <source>
        <dbReference type="ARBA" id="ARBA00007653"/>
    </source>
</evidence>
<evidence type="ECO:0000256" key="11">
    <source>
        <dbReference type="HAMAP-Rule" id="MF_00129"/>
    </source>
</evidence>
<comment type="cofactor">
    <cofactor evidence="1 11">
        <name>FAD</name>
        <dbReference type="ChEBI" id="CHEBI:57692"/>
    </cofactor>
</comment>
<dbReference type="PROSITE" id="PS01281">
    <property type="entry name" value="GIDA_2"/>
    <property type="match status" value="1"/>
</dbReference>
<dbReference type="NCBIfam" id="TIGR00136">
    <property type="entry name" value="mnmG_gidA"/>
    <property type="match status" value="1"/>
</dbReference>
<comment type="subcellular location">
    <subcellularLocation>
        <location evidence="11">Cytoplasm</location>
    </subcellularLocation>
</comment>
<dbReference type="InterPro" id="IPR036188">
    <property type="entry name" value="FAD/NAD-bd_sf"/>
</dbReference>
<evidence type="ECO:0000256" key="12">
    <source>
        <dbReference type="SAM" id="MobiDB-lite"/>
    </source>
</evidence>
<comment type="function">
    <text evidence="2 11">NAD-binding protein involved in the addition of a carboxymethylaminomethyl (cmnm) group at the wobble position (U34) of certain tRNAs, forming tRNA-cmnm(5)s(2)U34.</text>
</comment>
<dbReference type="SMART" id="SM01228">
    <property type="entry name" value="GIDA_assoc_3"/>
    <property type="match status" value="1"/>
</dbReference>
<dbReference type="InterPro" id="IPR044920">
    <property type="entry name" value="MnmG_C_subdom_sf"/>
</dbReference>
<keyword evidence="6 11" id="KW-0819">tRNA processing</keyword>
<feature type="compositionally biased region" description="Low complexity" evidence="12">
    <location>
        <begin position="543"/>
        <end position="554"/>
    </location>
</feature>
<evidence type="ECO:0000259" key="13">
    <source>
        <dbReference type="SMART" id="SM01228"/>
    </source>
</evidence>
<dbReference type="PANTHER" id="PTHR11806">
    <property type="entry name" value="GLUCOSE INHIBITED DIVISION PROTEIN A"/>
    <property type="match status" value="1"/>
</dbReference>
<keyword evidence="8 11" id="KW-0520">NAD</keyword>
<dbReference type="EMBL" id="JAMZEJ010000001">
    <property type="protein sequence ID" value="MCQ8239410.1"/>
    <property type="molecule type" value="Genomic_DNA"/>
</dbReference>
<comment type="caution">
    <text evidence="14">The sequence shown here is derived from an EMBL/GenBank/DDBJ whole genome shotgun (WGS) entry which is preliminary data.</text>
</comment>
<dbReference type="Gene3D" id="1.10.150.570">
    <property type="entry name" value="GidA associated domain, C-terminal subdomain"/>
    <property type="match status" value="1"/>
</dbReference>
<comment type="similarity">
    <text evidence="3 11">Belongs to the MnmG family.</text>
</comment>
<dbReference type="InterPro" id="IPR040131">
    <property type="entry name" value="MnmG_N"/>
</dbReference>
<evidence type="ECO:0000256" key="5">
    <source>
        <dbReference type="ARBA" id="ARBA00022630"/>
    </source>
</evidence>
<evidence type="ECO:0000256" key="9">
    <source>
        <dbReference type="ARBA" id="ARBA00025948"/>
    </source>
</evidence>
<dbReference type="Pfam" id="PF01134">
    <property type="entry name" value="GIDA"/>
    <property type="match status" value="1"/>
</dbReference>
<dbReference type="Pfam" id="PF13932">
    <property type="entry name" value="SAM_GIDA_C"/>
    <property type="match status" value="1"/>
</dbReference>
<gene>
    <name evidence="11 14" type="primary">mnmG</name>
    <name evidence="11" type="synonym">gidA</name>
    <name evidence="14" type="ORF">NFI88_00970</name>
</gene>
<dbReference type="InterPro" id="IPR020595">
    <property type="entry name" value="MnmG-rel_CS"/>
</dbReference>
<feature type="domain" description="tRNA uridine 5-carboxymethylaminomethyl modification enzyme C-terminal subdomain" evidence="13">
    <location>
        <begin position="599"/>
        <end position="670"/>
    </location>
</feature>
<dbReference type="InterPro" id="IPR002218">
    <property type="entry name" value="MnmG-rel"/>
</dbReference>
<keyword evidence="7 11" id="KW-0274">FAD</keyword>
<feature type="binding site" evidence="11">
    <location>
        <begin position="16"/>
        <end position="21"/>
    </location>
    <ligand>
        <name>FAD</name>
        <dbReference type="ChEBI" id="CHEBI:57692"/>
    </ligand>
</feature>
<keyword evidence="5 11" id="KW-0285">Flavoprotein</keyword>
<dbReference type="PANTHER" id="PTHR11806:SF0">
    <property type="entry name" value="PROTEIN MTO1 HOMOLOG, MITOCHONDRIAL"/>
    <property type="match status" value="1"/>
</dbReference>
<evidence type="ECO:0000256" key="2">
    <source>
        <dbReference type="ARBA" id="ARBA00003717"/>
    </source>
</evidence>
<evidence type="ECO:0000256" key="6">
    <source>
        <dbReference type="ARBA" id="ARBA00022694"/>
    </source>
</evidence>
<sequence length="676" mass="70654">MTPTPTNLPPDVLVIGGGHAGCEAAAAAARAGARTLLLTHRLDTIGAMSCNPAIGGIGKGHLVREIDALDGLMGVAADRAGIHFKLLNRSKGPAVHGPRAQADRSLYAAAIQALLRDTPNLTIAEGAVDDLILDAAGAAAGVVTADGRRIAAGAVVLTAGTFLRGVIHVGHDSTPAGRVGEAPAAALGARLQALELPMARLKTGTPPRLLRSSIDWDALPEDRGDAVPQPFSRLTDRLDNVLVSCRISSTTPDTHQIIRDNLHLSAVYGGAISGRGPRYCPSIEDKVVRFAERERHQVFLEPEALPGHPGGDLVYPNGISTSLPADVQLLLVRSMPGLARAEIVRAGYAVEYDHLDPRALWPTLELKRIPRLFLAGQVNGTTGYEEAAAQGLLAGLNAARRAGGGDPVVVDRGTGYLGVMIDDLTTQGVSEPYRMFTSRAEYRLTLRADNADLRLTALGEAWGVVGARRTALFREDRAAIDAAMARARGEAVPNAALLAAGLTGAADGRRRTVLELLAVDPRALSGGAPGGGSDRPADRHEVAAGSGTASGAVADRPDDGGTDAGGPADAGAIPSWLRPLAPWLDALPERVAQHLHTEARYSGYLGRQEREIRQLGAETGLELPPALDYDRIGGLSSEMRERLARARPASFSQAQRVPGVTPAALMALLAHLRAAA</sequence>
<evidence type="ECO:0000256" key="10">
    <source>
        <dbReference type="ARBA" id="ARBA00031800"/>
    </source>
</evidence>
<dbReference type="SUPFAM" id="SSF51905">
    <property type="entry name" value="FAD/NAD(P)-binding domain"/>
    <property type="match status" value="1"/>
</dbReference>
<dbReference type="InterPro" id="IPR004416">
    <property type="entry name" value="MnmG"/>
</dbReference>
<reference evidence="14 15" key="1">
    <citation type="submission" date="2022-06" db="EMBL/GenBank/DDBJ databases">
        <title>Rhizosaccharibacter gen. nov. sp. nov. KSS12, endophytic bacteria isolated from sugarcane.</title>
        <authorList>
            <person name="Pitiwittayakul N."/>
        </authorList>
    </citation>
    <scope>NUCLEOTIDE SEQUENCE [LARGE SCALE GENOMIC DNA]</scope>
    <source>
        <strain evidence="14 15">KSS12</strain>
    </source>
</reference>
<dbReference type="RefSeq" id="WP_422918150.1">
    <property type="nucleotide sequence ID" value="NZ_JAMZEJ010000001.1"/>
</dbReference>
<keyword evidence="15" id="KW-1185">Reference proteome</keyword>
<comment type="subunit">
    <text evidence="9 11">Homodimer. Heterotetramer of two MnmE and two MnmG subunits.</text>
</comment>
<feature type="binding site" evidence="11">
    <location>
        <begin position="276"/>
        <end position="290"/>
    </location>
    <ligand>
        <name>NAD(+)</name>
        <dbReference type="ChEBI" id="CHEBI:57540"/>
    </ligand>
</feature>
<organism evidence="14 15">
    <name type="scientific">Rhizosaccharibacter radicis</name>
    <dbReference type="NCBI Taxonomy" id="2782605"/>
    <lineage>
        <taxon>Bacteria</taxon>
        <taxon>Pseudomonadati</taxon>
        <taxon>Pseudomonadota</taxon>
        <taxon>Alphaproteobacteria</taxon>
        <taxon>Acetobacterales</taxon>
        <taxon>Acetobacteraceae</taxon>
        <taxon>Rhizosaccharibacter</taxon>
    </lineage>
</organism>
<dbReference type="InterPro" id="IPR047001">
    <property type="entry name" value="MnmG_C_subdom"/>
</dbReference>
<name>A0ABT1VSU5_9PROT</name>
<dbReference type="Proteomes" id="UP001524547">
    <property type="component" value="Unassembled WGS sequence"/>
</dbReference>
<dbReference type="HAMAP" id="MF_00129">
    <property type="entry name" value="MnmG_GidA"/>
    <property type="match status" value="1"/>
</dbReference>
<dbReference type="Gene3D" id="3.50.50.60">
    <property type="entry name" value="FAD/NAD(P)-binding domain"/>
    <property type="match status" value="2"/>
</dbReference>
<evidence type="ECO:0000313" key="14">
    <source>
        <dbReference type="EMBL" id="MCQ8239410.1"/>
    </source>
</evidence>
<accession>A0ABT1VSU5</accession>
<feature type="region of interest" description="Disordered" evidence="12">
    <location>
        <begin position="524"/>
        <end position="570"/>
    </location>
</feature>